<feature type="region of interest" description="Disordered" evidence="1">
    <location>
        <begin position="1"/>
        <end position="55"/>
    </location>
</feature>
<organism evidence="2 3">
    <name type="scientific">Actinokineospora terrae</name>
    <dbReference type="NCBI Taxonomy" id="155974"/>
    <lineage>
        <taxon>Bacteria</taxon>
        <taxon>Bacillati</taxon>
        <taxon>Actinomycetota</taxon>
        <taxon>Actinomycetes</taxon>
        <taxon>Pseudonocardiales</taxon>
        <taxon>Pseudonocardiaceae</taxon>
        <taxon>Actinokineospora</taxon>
    </lineage>
</organism>
<dbReference type="AlphaFoldDB" id="A0A1H9K8Y3"/>
<evidence type="ECO:0000256" key="1">
    <source>
        <dbReference type="SAM" id="MobiDB-lite"/>
    </source>
</evidence>
<accession>A0A1H9K8Y3</accession>
<dbReference type="Proteomes" id="UP000199051">
    <property type="component" value="Unassembled WGS sequence"/>
</dbReference>
<sequence>MGKAWPKGKTASLANTPLSRLPTPPIAPTTVSLTPAANSGRSLAPNAGEPGSVGG</sequence>
<keyword evidence="3" id="KW-1185">Reference proteome</keyword>
<protein>
    <submittedName>
        <fullName evidence="2">Uncharacterized protein</fullName>
    </submittedName>
</protein>
<name>A0A1H9K8Y3_9PSEU</name>
<reference evidence="3" key="1">
    <citation type="submission" date="2016-10" db="EMBL/GenBank/DDBJ databases">
        <authorList>
            <person name="Varghese N."/>
            <person name="Submissions S."/>
        </authorList>
    </citation>
    <scope>NUCLEOTIDE SEQUENCE [LARGE SCALE GENOMIC DNA]</scope>
    <source>
        <strain evidence="3">DSM 44260</strain>
    </source>
</reference>
<evidence type="ECO:0000313" key="2">
    <source>
        <dbReference type="EMBL" id="SEQ95373.1"/>
    </source>
</evidence>
<feature type="compositionally biased region" description="Polar residues" evidence="1">
    <location>
        <begin position="29"/>
        <end position="41"/>
    </location>
</feature>
<evidence type="ECO:0000313" key="3">
    <source>
        <dbReference type="Proteomes" id="UP000199051"/>
    </source>
</evidence>
<proteinExistence type="predicted"/>
<gene>
    <name evidence="2" type="ORF">SAMN04487818_10165</name>
</gene>
<dbReference type="EMBL" id="FOGI01000001">
    <property type="protein sequence ID" value="SEQ95373.1"/>
    <property type="molecule type" value="Genomic_DNA"/>
</dbReference>